<dbReference type="KEGG" id="pmuc:ING2E5A_1702"/>
<dbReference type="Proteomes" id="UP000178485">
    <property type="component" value="Chromosome i"/>
</dbReference>
<dbReference type="Gene3D" id="3.60.21.10">
    <property type="match status" value="1"/>
</dbReference>
<comment type="similarity">
    <text evidence="1">Belongs to the CapA family.</text>
</comment>
<keyword evidence="4" id="KW-1185">Reference proteome</keyword>
<dbReference type="Pfam" id="PF09587">
    <property type="entry name" value="PGA_cap"/>
    <property type="match status" value="1"/>
</dbReference>
<reference evidence="3 4" key="1">
    <citation type="submission" date="2016-08" db="EMBL/GenBank/DDBJ databases">
        <authorList>
            <person name="Seilhamer J.J."/>
        </authorList>
    </citation>
    <scope>NUCLEOTIDE SEQUENCE [LARGE SCALE GENOMIC DNA]</scope>
    <source>
        <strain evidence="3">ING2-E5A</strain>
    </source>
</reference>
<evidence type="ECO:0000313" key="3">
    <source>
        <dbReference type="EMBL" id="SCM58194.1"/>
    </source>
</evidence>
<dbReference type="InterPro" id="IPR019079">
    <property type="entry name" value="Capsule_synth_CapA"/>
</dbReference>
<dbReference type="InterPro" id="IPR052169">
    <property type="entry name" value="CW_Biosynth-Accessory"/>
</dbReference>
<dbReference type="PANTHER" id="PTHR33393">
    <property type="entry name" value="POLYGLUTAMINE SYNTHESIS ACCESSORY PROTEIN RV0574C-RELATED"/>
    <property type="match status" value="1"/>
</dbReference>
<proteinExistence type="inferred from homology"/>
<evidence type="ECO:0000259" key="2">
    <source>
        <dbReference type="SMART" id="SM00854"/>
    </source>
</evidence>
<dbReference type="RefSeq" id="WP_071136977.1">
    <property type="nucleotide sequence ID" value="NZ_DUQN01000129.1"/>
</dbReference>
<name>A0A1G4G7K8_9BACT</name>
<sequence length="356" mass="40289">MATRLTAMILLLFLIFPLSQAQEKQVRLLFAGDAMQHLPQIEAARTAEGYSYDSCFYLLKERVESADIACLNFETTLAGKPYTGYPLFSAPDQFAIALKDAGFDLFFLANNHIVDKGQRGLERTIRVLDSIGIKHTGVFRSKESRGLNYPLMIIRNGIRMAFLNYTYDTNGLVVAPPNIVNSMDTVQIKRDLRLTRLYYPDMVIANMHWGNEYSTTPSREQRDLASFLVRNGVSIIIGNHPHVVQPIVANRRDGNIESVVYYSLGNFISNQQRPNTDGGAIAEIVIVKENENSPARIASCDYSLVWVRKFSEDGRLKYRLIPVEIDEKEVIPEMSPDEWQRMSAFASDMNQLIGSF</sequence>
<dbReference type="AlphaFoldDB" id="A0A1G4G7K8"/>
<dbReference type="SMART" id="SM00854">
    <property type="entry name" value="PGA_cap"/>
    <property type="match status" value="1"/>
</dbReference>
<dbReference type="CDD" id="cd07381">
    <property type="entry name" value="MPP_CapA"/>
    <property type="match status" value="1"/>
</dbReference>
<dbReference type="STRING" id="1642646.ING2E5A_1702"/>
<evidence type="ECO:0000313" key="4">
    <source>
        <dbReference type="Proteomes" id="UP000178485"/>
    </source>
</evidence>
<dbReference type="PANTHER" id="PTHR33393:SF12">
    <property type="entry name" value="CAPSULE BIOSYNTHESIS PROTEIN CAPA"/>
    <property type="match status" value="1"/>
</dbReference>
<accession>A0A1G4G7K8</accession>
<evidence type="ECO:0000256" key="1">
    <source>
        <dbReference type="ARBA" id="ARBA00005662"/>
    </source>
</evidence>
<gene>
    <name evidence="3" type="primary">capA</name>
    <name evidence="3" type="ORF">ING2E5A_1702</name>
</gene>
<protein>
    <submittedName>
        <fullName evidence="3">Capsule biosynthesis protein CapA</fullName>
    </submittedName>
</protein>
<dbReference type="InterPro" id="IPR029052">
    <property type="entry name" value="Metallo-depent_PP-like"/>
</dbReference>
<feature type="domain" description="Capsule synthesis protein CapA" evidence="2">
    <location>
        <begin position="27"/>
        <end position="271"/>
    </location>
</feature>
<dbReference type="EMBL" id="LT608328">
    <property type="protein sequence ID" value="SCM58194.1"/>
    <property type="molecule type" value="Genomic_DNA"/>
</dbReference>
<organism evidence="3 4">
    <name type="scientific">Petrimonas mucosa</name>
    <dbReference type="NCBI Taxonomy" id="1642646"/>
    <lineage>
        <taxon>Bacteria</taxon>
        <taxon>Pseudomonadati</taxon>
        <taxon>Bacteroidota</taxon>
        <taxon>Bacteroidia</taxon>
        <taxon>Bacteroidales</taxon>
        <taxon>Dysgonomonadaceae</taxon>
        <taxon>Petrimonas</taxon>
    </lineage>
</organism>
<dbReference type="SUPFAM" id="SSF56300">
    <property type="entry name" value="Metallo-dependent phosphatases"/>
    <property type="match status" value="1"/>
</dbReference>